<feature type="transmembrane region" description="Helical" evidence="1">
    <location>
        <begin position="395"/>
        <end position="416"/>
    </location>
</feature>
<accession>A0A286RCI0</accession>
<feature type="transmembrane region" description="Helical" evidence="1">
    <location>
        <begin position="456"/>
        <end position="473"/>
    </location>
</feature>
<evidence type="ECO:0000313" key="3">
    <source>
        <dbReference type="Proteomes" id="UP000215086"/>
    </source>
</evidence>
<feature type="transmembrane region" description="Helical" evidence="1">
    <location>
        <begin position="33"/>
        <end position="51"/>
    </location>
</feature>
<keyword evidence="1" id="KW-1133">Transmembrane helix</keyword>
<feature type="transmembrane region" description="Helical" evidence="1">
    <location>
        <begin position="57"/>
        <end position="80"/>
    </location>
</feature>
<feature type="transmembrane region" description="Helical" evidence="1">
    <location>
        <begin position="485"/>
        <end position="508"/>
    </location>
</feature>
<keyword evidence="1" id="KW-0472">Membrane</keyword>
<feature type="transmembrane region" description="Helical" evidence="1">
    <location>
        <begin position="529"/>
        <end position="548"/>
    </location>
</feature>
<gene>
    <name evidence="2" type="ORF">THTE_1074</name>
</gene>
<feature type="transmembrane region" description="Helical" evidence="1">
    <location>
        <begin position="101"/>
        <end position="124"/>
    </location>
</feature>
<evidence type="ECO:0000313" key="2">
    <source>
        <dbReference type="EMBL" id="ASV73676.1"/>
    </source>
</evidence>
<keyword evidence="1" id="KW-0812">Transmembrane</keyword>
<protein>
    <submittedName>
        <fullName evidence="2">Uncharacterized protein</fullName>
    </submittedName>
</protein>
<dbReference type="Proteomes" id="UP000215086">
    <property type="component" value="Chromosome"/>
</dbReference>
<sequence>MKAPSGQGTGAFQHEFLFETLALAWKYWRETQLLMLALGIIPSVLAVFFAANTRPTQSLTVVPFVGAALFALAFGAMAFAGETERKTDTLLRALPVKTSRIVLAVSIVALWGVTVCLLMGFVILTAAGTLTNDSSLFQRWQWDISLSVLFWVGLAGEFFVWGLLFSIFVQRVIWSAVMGAAVAYVLDIFIVTGFYNLEQVFFPDQFIPKFGTFTWESSGQLLPVRLLAVASVLTIDAILVGKWLKSSDEPLRWLKSRLLFLRLGGFSAPLRVRQIVSRLSTPAIPNLSAAPMRYLVWLHERHLGGWAHFLKMILFLYILLLTCISALSTQWLSPDAFREWCEKYALYALILVPPMAIAVTGISTFIFDRGGSTRNFLAALPIPPRVIWWSRQRWAFPWLIAWCVAGILCDLVFSGFRQSIFLARDIRPSPDWLAYVISAIGWYAAGQLAGMASPNIIQAFVVAWFLLFLGLYLPGEFFPVGRDELWPGLAFVIRFLVFSAGVLAQTTVSLRPWLRRHLDNRWFAIVRSPILWTLVVMWFLLPALRVYLIQGPQSSKFEALRVSMTVIQGSPSAAKADTQMAGVLHTMSVLATIERLDAEYNPSLFVDHIRPDDDYSRQLWTRVSHNSAFMQQLADLTKTPYSDPFVACLFEDSATQNLLSADDKLVSSRFFHNAFFERLIYQAIEHHHLEYARIFFTADLCLRLRGHRTRPLIFAADFTGYSPATQRDWRAWADAVWAWCHAPGQTSHDIRQTLREIYDTWKNERIPFDERILFMYRYWRDLIFRERSSQDEFCLPHWPKWAVYLPGEKAAYQKRIDRIFSEWLTFARQYEADDILPGTQPEISDSSLAMWIGQFLSDSPAWVKSYIYYEFLNQRTIDVTVRATLLRMALRAYEIDHGHLPDQLADLVPDYLLVIPSVPGTQDAFIYFPADTEASARVHPELTGPCLAIPGLLGVARDGWPTEADRRAQARRTSWNSAFPESDVLVIWPLSPPPLKKASPQGENP</sequence>
<proteinExistence type="predicted"/>
<dbReference type="AlphaFoldDB" id="A0A286RCI0"/>
<dbReference type="KEGG" id="ttf:THTE_1074"/>
<feature type="transmembrane region" description="Helical" evidence="1">
    <location>
        <begin position="432"/>
        <end position="449"/>
    </location>
</feature>
<feature type="transmembrane region" description="Helical" evidence="1">
    <location>
        <begin position="224"/>
        <end position="244"/>
    </location>
</feature>
<feature type="transmembrane region" description="Helical" evidence="1">
    <location>
        <begin position="309"/>
        <end position="332"/>
    </location>
</feature>
<dbReference type="EMBL" id="CP018477">
    <property type="protein sequence ID" value="ASV73676.1"/>
    <property type="molecule type" value="Genomic_DNA"/>
</dbReference>
<feature type="transmembrane region" description="Helical" evidence="1">
    <location>
        <begin position="172"/>
        <end position="195"/>
    </location>
</feature>
<feature type="transmembrane region" description="Helical" evidence="1">
    <location>
        <begin position="344"/>
        <end position="367"/>
    </location>
</feature>
<name>A0A286RCI0_9BACT</name>
<feature type="transmembrane region" description="Helical" evidence="1">
    <location>
        <begin position="144"/>
        <end position="165"/>
    </location>
</feature>
<dbReference type="RefSeq" id="WP_095414201.1">
    <property type="nucleotide sequence ID" value="NZ_CP018477.1"/>
</dbReference>
<organism evidence="2 3">
    <name type="scientific">Thermogutta terrifontis</name>
    <dbReference type="NCBI Taxonomy" id="1331910"/>
    <lineage>
        <taxon>Bacteria</taxon>
        <taxon>Pseudomonadati</taxon>
        <taxon>Planctomycetota</taxon>
        <taxon>Planctomycetia</taxon>
        <taxon>Pirellulales</taxon>
        <taxon>Thermoguttaceae</taxon>
        <taxon>Thermogutta</taxon>
    </lineage>
</organism>
<dbReference type="OrthoDB" id="290143at2"/>
<keyword evidence="3" id="KW-1185">Reference proteome</keyword>
<reference evidence="2 3" key="1">
    <citation type="journal article" name="Front. Microbiol.">
        <title>Sugar Metabolism of the First Thermophilic Planctomycete Thermogutta terrifontis: Comparative Genomic and Transcriptomic Approaches.</title>
        <authorList>
            <person name="Elcheninov A.G."/>
            <person name="Menzel P."/>
            <person name="Gudbergsdottir S.R."/>
            <person name="Slesarev A.I."/>
            <person name="Kadnikov V.V."/>
            <person name="Krogh A."/>
            <person name="Bonch-Osmolovskaya E.A."/>
            <person name="Peng X."/>
            <person name="Kublanov I.V."/>
        </authorList>
    </citation>
    <scope>NUCLEOTIDE SEQUENCE [LARGE SCALE GENOMIC DNA]</scope>
    <source>
        <strain evidence="2 3">R1</strain>
    </source>
</reference>
<evidence type="ECO:0000256" key="1">
    <source>
        <dbReference type="SAM" id="Phobius"/>
    </source>
</evidence>